<comment type="caution">
    <text evidence="1">The sequence shown here is derived from an EMBL/GenBank/DDBJ whole genome shotgun (WGS) entry which is preliminary data.</text>
</comment>
<dbReference type="InterPro" id="IPR036259">
    <property type="entry name" value="MFS_trans_sf"/>
</dbReference>
<protein>
    <recommendedName>
        <fullName evidence="3">Major facilitator superfamily (MFS) profile domain-containing protein</fullName>
    </recommendedName>
</protein>
<evidence type="ECO:0008006" key="3">
    <source>
        <dbReference type="Google" id="ProtNLM"/>
    </source>
</evidence>
<accession>A0ABR4JD08</accession>
<evidence type="ECO:0000313" key="2">
    <source>
        <dbReference type="Proteomes" id="UP001610446"/>
    </source>
</evidence>
<name>A0ABR4JD08_9EURO</name>
<dbReference type="Gene3D" id="1.20.1250.20">
    <property type="entry name" value="MFS general substrate transporter like domains"/>
    <property type="match status" value="1"/>
</dbReference>
<gene>
    <name evidence="1" type="ORF">BJY01DRAFT_251168</name>
</gene>
<dbReference type="EMBL" id="JBFXLU010000152">
    <property type="protein sequence ID" value="KAL2837937.1"/>
    <property type="molecule type" value="Genomic_DNA"/>
</dbReference>
<dbReference type="SUPFAM" id="SSF103473">
    <property type="entry name" value="MFS general substrate transporter"/>
    <property type="match status" value="1"/>
</dbReference>
<reference evidence="1 2" key="1">
    <citation type="submission" date="2024-07" db="EMBL/GenBank/DDBJ databases">
        <title>Section-level genome sequencing and comparative genomics of Aspergillus sections Usti and Cavernicolus.</title>
        <authorList>
            <consortium name="Lawrence Berkeley National Laboratory"/>
            <person name="Nybo J.L."/>
            <person name="Vesth T.C."/>
            <person name="Theobald S."/>
            <person name="Frisvad J.C."/>
            <person name="Larsen T.O."/>
            <person name="Kjaerboelling I."/>
            <person name="Rothschild-Mancinelli K."/>
            <person name="Lyhne E.K."/>
            <person name="Kogle M.E."/>
            <person name="Barry K."/>
            <person name="Clum A."/>
            <person name="Na H."/>
            <person name="Ledsgaard L."/>
            <person name="Lin J."/>
            <person name="Lipzen A."/>
            <person name="Kuo A."/>
            <person name="Riley R."/>
            <person name="Mondo S."/>
            <person name="Labutti K."/>
            <person name="Haridas S."/>
            <person name="Pangalinan J."/>
            <person name="Salamov A.A."/>
            <person name="Simmons B.A."/>
            <person name="Magnuson J.K."/>
            <person name="Chen J."/>
            <person name="Drula E."/>
            <person name="Henrissat B."/>
            <person name="Wiebenga A."/>
            <person name="Lubbers R.J."/>
            <person name="Gomes A.C."/>
            <person name="Makela M.R."/>
            <person name="Stajich J."/>
            <person name="Grigoriev I.V."/>
            <person name="Mortensen U.H."/>
            <person name="De Vries R.P."/>
            <person name="Baker S.E."/>
            <person name="Andersen M.R."/>
        </authorList>
    </citation>
    <scope>NUCLEOTIDE SEQUENCE [LARGE SCALE GENOMIC DNA]</scope>
    <source>
        <strain evidence="1 2">CBS 123904</strain>
    </source>
</reference>
<keyword evidence="2" id="KW-1185">Reference proteome</keyword>
<evidence type="ECO:0000313" key="1">
    <source>
        <dbReference type="EMBL" id="KAL2837937.1"/>
    </source>
</evidence>
<organism evidence="1 2">
    <name type="scientific">Aspergillus pseudoustus</name>
    <dbReference type="NCBI Taxonomy" id="1810923"/>
    <lineage>
        <taxon>Eukaryota</taxon>
        <taxon>Fungi</taxon>
        <taxon>Dikarya</taxon>
        <taxon>Ascomycota</taxon>
        <taxon>Pezizomycotina</taxon>
        <taxon>Eurotiomycetes</taxon>
        <taxon>Eurotiomycetidae</taxon>
        <taxon>Eurotiales</taxon>
        <taxon>Aspergillaceae</taxon>
        <taxon>Aspergillus</taxon>
        <taxon>Aspergillus subgen. Nidulantes</taxon>
    </lineage>
</organism>
<proteinExistence type="predicted"/>
<dbReference type="Proteomes" id="UP001610446">
    <property type="component" value="Unassembled WGS sequence"/>
</dbReference>
<sequence length="156" mass="16857">MAHVPNMASKPETEGAVVACNDDVPMEDKLEQFRIENAQLNLNRMDMKLMAKHAMKWNSKATLRLAVVIILQRLSCAAFAIDGNVIGSIDALPAFRSYFDVGTSGGRLGIILAAMSIGNDVASPFQWLSDWIGRRGTTLLGNSILVVACVIQAVPV</sequence>